<feature type="domain" description="Major facilitator superfamily (MFS) profile" evidence="6">
    <location>
        <begin position="11"/>
        <end position="403"/>
    </location>
</feature>
<feature type="transmembrane region" description="Helical" evidence="5">
    <location>
        <begin position="101"/>
        <end position="123"/>
    </location>
</feature>
<evidence type="ECO:0000256" key="4">
    <source>
        <dbReference type="ARBA" id="ARBA00023136"/>
    </source>
</evidence>
<dbReference type="Proteomes" id="UP000632195">
    <property type="component" value="Unassembled WGS sequence"/>
</dbReference>
<protein>
    <submittedName>
        <fullName evidence="7">MFS transporter</fullName>
    </submittedName>
</protein>
<feature type="transmembrane region" description="Helical" evidence="5">
    <location>
        <begin position="288"/>
        <end position="307"/>
    </location>
</feature>
<evidence type="ECO:0000256" key="1">
    <source>
        <dbReference type="ARBA" id="ARBA00004141"/>
    </source>
</evidence>
<reference evidence="7" key="1">
    <citation type="journal article" date="2014" name="Int. J. Syst. Evol. Microbiol.">
        <title>Complete genome sequence of Corynebacterium casei LMG S-19264T (=DSM 44701T), isolated from a smear-ripened cheese.</title>
        <authorList>
            <consortium name="US DOE Joint Genome Institute (JGI-PGF)"/>
            <person name="Walter F."/>
            <person name="Albersmeier A."/>
            <person name="Kalinowski J."/>
            <person name="Ruckert C."/>
        </authorList>
    </citation>
    <scope>NUCLEOTIDE SEQUENCE</scope>
    <source>
        <strain evidence="7">JCM 13583</strain>
    </source>
</reference>
<dbReference type="PROSITE" id="PS50850">
    <property type="entry name" value="MFS"/>
    <property type="match status" value="1"/>
</dbReference>
<dbReference type="GO" id="GO:0005886">
    <property type="term" value="C:plasma membrane"/>
    <property type="evidence" value="ECO:0007669"/>
    <property type="project" value="TreeGrafter"/>
</dbReference>
<dbReference type="AlphaFoldDB" id="A0AA37BRY9"/>
<feature type="transmembrane region" description="Helical" evidence="5">
    <location>
        <begin position="351"/>
        <end position="371"/>
    </location>
</feature>
<keyword evidence="2 5" id="KW-0812">Transmembrane</keyword>
<evidence type="ECO:0000313" key="7">
    <source>
        <dbReference type="EMBL" id="GGM76503.1"/>
    </source>
</evidence>
<comment type="caution">
    <text evidence="7">The sequence shown here is derived from an EMBL/GenBank/DDBJ whole genome shotgun (WGS) entry which is preliminary data.</text>
</comment>
<evidence type="ECO:0000313" key="8">
    <source>
        <dbReference type="Proteomes" id="UP000632195"/>
    </source>
</evidence>
<feature type="transmembrane region" description="Helical" evidence="5">
    <location>
        <begin position="170"/>
        <end position="189"/>
    </location>
</feature>
<feature type="transmembrane region" description="Helical" evidence="5">
    <location>
        <begin position="313"/>
        <end position="330"/>
    </location>
</feature>
<proteinExistence type="predicted"/>
<gene>
    <name evidence="7" type="ORF">GCM10007108_13210</name>
</gene>
<dbReference type="GO" id="GO:0046943">
    <property type="term" value="F:carboxylic acid transmembrane transporter activity"/>
    <property type="evidence" value="ECO:0007669"/>
    <property type="project" value="TreeGrafter"/>
</dbReference>
<dbReference type="InterPro" id="IPR005829">
    <property type="entry name" value="Sugar_transporter_CS"/>
</dbReference>
<feature type="transmembrane region" description="Helical" evidence="5">
    <location>
        <begin position="223"/>
        <end position="243"/>
    </location>
</feature>
<dbReference type="EMBL" id="BMNY01000002">
    <property type="protein sequence ID" value="GGM76503.1"/>
    <property type="molecule type" value="Genomic_DNA"/>
</dbReference>
<evidence type="ECO:0000256" key="3">
    <source>
        <dbReference type="ARBA" id="ARBA00022989"/>
    </source>
</evidence>
<dbReference type="PANTHER" id="PTHR23508">
    <property type="entry name" value="CARBOXYLIC ACID TRANSPORTER PROTEIN HOMOLOG"/>
    <property type="match status" value="1"/>
</dbReference>
<feature type="transmembrane region" description="Helical" evidence="5">
    <location>
        <begin position="77"/>
        <end position="95"/>
    </location>
</feature>
<dbReference type="PANTHER" id="PTHR23508:SF10">
    <property type="entry name" value="CARBOXYLIC ACID TRANSPORTER PROTEIN HOMOLOG"/>
    <property type="match status" value="1"/>
</dbReference>
<feature type="transmembrane region" description="Helical" evidence="5">
    <location>
        <begin position="40"/>
        <end position="65"/>
    </location>
</feature>
<dbReference type="SUPFAM" id="SSF103473">
    <property type="entry name" value="MFS general substrate transporter"/>
    <property type="match status" value="1"/>
</dbReference>
<name>A0AA37BRY9_9ARCH</name>
<comment type="subcellular location">
    <subcellularLocation>
        <location evidence="1">Membrane</location>
        <topology evidence="1">Multi-pass membrane protein</topology>
    </subcellularLocation>
</comment>
<dbReference type="Pfam" id="PF07690">
    <property type="entry name" value="MFS_1"/>
    <property type="match status" value="1"/>
</dbReference>
<feature type="transmembrane region" description="Helical" evidence="5">
    <location>
        <begin position="143"/>
        <end position="164"/>
    </location>
</feature>
<organism evidence="7 8">
    <name type="scientific">Thermogymnomonas acidicola</name>
    <dbReference type="NCBI Taxonomy" id="399579"/>
    <lineage>
        <taxon>Archaea</taxon>
        <taxon>Methanobacteriati</taxon>
        <taxon>Thermoplasmatota</taxon>
        <taxon>Thermoplasmata</taxon>
        <taxon>Thermoplasmatales</taxon>
        <taxon>Thermogymnomonas</taxon>
    </lineage>
</organism>
<dbReference type="PROSITE" id="PS00217">
    <property type="entry name" value="SUGAR_TRANSPORT_2"/>
    <property type="match status" value="1"/>
</dbReference>
<sequence>MAGTSVSPRYISAVSLLAIFVDEWNYFSVPMLSAFIERGFHLGSLAMGLVTSAVIGGAAVGSLAGGYLTDALGRKRVFLLNMVLFAATGISTLFVRNFASLLALRAITGFPVGADLASGYAFLMETIRPGRREVTGTMNTLMASFAILSVNTIALLMMLTWPASAMDWRVPMALSALPALAGAIMVLRVPETGQWRERMEERVTFRAMFRSIFSDQTRRRASVFSWISGAASTLEVGTFAFFIPVIVSGLGITGPIGSREVTIAIYSFGVPAGIAGPLLLPRLGLRKVSTVGYASTIVSLVGAGLSLVLRQYLLVPLFALLFVWGNHWNSQPTLTSQSMVADTGYRGKATGFSNFISLLPTFVTVSLFQGFVHSVGLGLATLAVSLAPAAGLLSSVLVFREIYGYSRDLVGSRLPGPEEGAARLEPAD</sequence>
<evidence type="ECO:0000256" key="2">
    <source>
        <dbReference type="ARBA" id="ARBA00022692"/>
    </source>
</evidence>
<feature type="transmembrane region" description="Helical" evidence="5">
    <location>
        <begin position="263"/>
        <end position="281"/>
    </location>
</feature>
<evidence type="ECO:0000256" key="5">
    <source>
        <dbReference type="SAM" id="Phobius"/>
    </source>
</evidence>
<reference evidence="7" key="2">
    <citation type="submission" date="2022-09" db="EMBL/GenBank/DDBJ databases">
        <authorList>
            <person name="Sun Q."/>
            <person name="Ohkuma M."/>
        </authorList>
    </citation>
    <scope>NUCLEOTIDE SEQUENCE</scope>
    <source>
        <strain evidence="7">JCM 13583</strain>
    </source>
</reference>
<feature type="transmembrane region" description="Helical" evidence="5">
    <location>
        <begin position="377"/>
        <end position="399"/>
    </location>
</feature>
<accession>A0AA37BRY9</accession>
<dbReference type="Gene3D" id="1.20.1250.20">
    <property type="entry name" value="MFS general substrate transporter like domains"/>
    <property type="match status" value="2"/>
</dbReference>
<evidence type="ECO:0000259" key="6">
    <source>
        <dbReference type="PROSITE" id="PS50850"/>
    </source>
</evidence>
<keyword evidence="4 5" id="KW-0472">Membrane</keyword>
<dbReference type="InterPro" id="IPR036259">
    <property type="entry name" value="MFS_trans_sf"/>
</dbReference>
<keyword evidence="3 5" id="KW-1133">Transmembrane helix</keyword>
<dbReference type="InterPro" id="IPR011701">
    <property type="entry name" value="MFS"/>
</dbReference>
<dbReference type="RefSeq" id="WP_188681462.1">
    <property type="nucleotide sequence ID" value="NZ_BMNY01000002.1"/>
</dbReference>
<dbReference type="InterPro" id="IPR020846">
    <property type="entry name" value="MFS_dom"/>
</dbReference>
<keyword evidence="8" id="KW-1185">Reference proteome</keyword>